<dbReference type="PROSITE" id="PS00122">
    <property type="entry name" value="CARBOXYLESTERASE_B_1"/>
    <property type="match status" value="1"/>
</dbReference>
<evidence type="ECO:0000313" key="8">
    <source>
        <dbReference type="EMBL" id="JAV56681.1"/>
    </source>
</evidence>
<name>A0A1Y1K856_PHOPY</name>
<evidence type="ECO:0000256" key="6">
    <source>
        <dbReference type="RuleBase" id="RU361235"/>
    </source>
</evidence>
<evidence type="ECO:0000256" key="4">
    <source>
        <dbReference type="ARBA" id="ARBA00023157"/>
    </source>
</evidence>
<accession>A0A1Y1K856</accession>
<dbReference type="SUPFAM" id="SSF53474">
    <property type="entry name" value="alpha/beta-Hydrolases"/>
    <property type="match status" value="1"/>
</dbReference>
<dbReference type="Pfam" id="PF00135">
    <property type="entry name" value="COesterase"/>
    <property type="match status" value="1"/>
</dbReference>
<evidence type="ECO:0000256" key="3">
    <source>
        <dbReference type="ARBA" id="ARBA00022801"/>
    </source>
</evidence>
<evidence type="ECO:0000259" key="7">
    <source>
        <dbReference type="Pfam" id="PF00135"/>
    </source>
</evidence>
<dbReference type="InterPro" id="IPR019826">
    <property type="entry name" value="Carboxylesterase_B_AS"/>
</dbReference>
<evidence type="ECO:0000256" key="1">
    <source>
        <dbReference type="ARBA" id="ARBA00005964"/>
    </source>
</evidence>
<organism evidence="8">
    <name type="scientific">Photinus pyralis</name>
    <name type="common">Common eastern firefly</name>
    <name type="synonym">Lampyris pyralis</name>
    <dbReference type="NCBI Taxonomy" id="7054"/>
    <lineage>
        <taxon>Eukaryota</taxon>
        <taxon>Metazoa</taxon>
        <taxon>Ecdysozoa</taxon>
        <taxon>Arthropoda</taxon>
        <taxon>Hexapoda</taxon>
        <taxon>Insecta</taxon>
        <taxon>Pterygota</taxon>
        <taxon>Neoptera</taxon>
        <taxon>Endopterygota</taxon>
        <taxon>Coleoptera</taxon>
        <taxon>Polyphaga</taxon>
        <taxon>Elateriformia</taxon>
        <taxon>Elateroidea</taxon>
        <taxon>Lampyridae</taxon>
        <taxon>Lampyrinae</taxon>
        <taxon>Photinus</taxon>
    </lineage>
</organism>
<feature type="domain" description="Carboxylesterase type B" evidence="7">
    <location>
        <begin position="20"/>
        <end position="535"/>
    </location>
</feature>
<keyword evidence="4" id="KW-1015">Disulfide bond</keyword>
<sequence length="550" mass="61716">MKKSFALLLIAFATSVAQTVVLQTSLGKIRGLLRTSRVNPNVKFYHFLGVPYGCAPVGSLRFQEAVPVPPWTRVRNATFPGNRCVQLSKEFAGDQVLGDEDCLSLDIAVPITARRNHRRLPVMVWIHGGSFLFATSYETQADPLMEEAVIVVNIQYRLNVFGFLSTGDDYAPGNTGLKDQTAALIWIQNHIHSFGGDRNRVTIFGGSAGGASVQFHMLSRRSEGLFHRAISQSGVTFGTWVFQTKPREKLRQLANALGLDHTNSATLVSQLQEIPADVLLKTAFNQSITGPYLLYDEVPFNPIVEHESPTAFLSKRAFELLRQGNFAKVPYMLGQVTEEGSFPYGYIDSGAIDIDDFEKNPELFIPISMNIPAGHPCIKETVDAIHQFFFHNGSFTDKANWIATMGQDVRGIQKSADLICGRYRNYPIYFYVFSFVGTNSLNYAGGAGHYSEVLKLFYPVKEEWTVDPTVADRLVQKRLVKLWTNFAYTGTPTPRRESALQKVNLPTFCDRKSYLDIGDDLVVKHYPSRDVYNFWEGIFEKCGFPPYNTY</sequence>
<dbReference type="EMBL" id="GEZM01092007">
    <property type="protein sequence ID" value="JAV56681.1"/>
    <property type="molecule type" value="Transcribed_RNA"/>
</dbReference>
<dbReference type="AlphaFoldDB" id="A0A1Y1K856"/>
<feature type="chain" id="PRO_5011826177" description="Carboxylic ester hydrolase" evidence="6">
    <location>
        <begin position="20"/>
        <end position="550"/>
    </location>
</feature>
<reference evidence="8" key="1">
    <citation type="journal article" date="2016" name="Sci. Rep.">
        <title>Molecular characterization of firefly nuptial gifts: a multi-omics approach sheds light on postcopulatory sexual selection.</title>
        <authorList>
            <person name="Al-Wathiqui N."/>
            <person name="Fallon T.R."/>
            <person name="South A."/>
            <person name="Weng J.K."/>
            <person name="Lewis S.M."/>
        </authorList>
    </citation>
    <scope>NUCLEOTIDE SEQUENCE</scope>
</reference>
<evidence type="ECO:0000256" key="2">
    <source>
        <dbReference type="ARBA" id="ARBA00022487"/>
    </source>
</evidence>
<dbReference type="InterPro" id="IPR002018">
    <property type="entry name" value="CarbesteraseB"/>
</dbReference>
<keyword evidence="2" id="KW-0719">Serine esterase</keyword>
<evidence type="ECO:0000256" key="5">
    <source>
        <dbReference type="ARBA" id="ARBA00023180"/>
    </source>
</evidence>
<dbReference type="InterPro" id="IPR029058">
    <property type="entry name" value="AB_hydrolase_fold"/>
</dbReference>
<dbReference type="PANTHER" id="PTHR11559">
    <property type="entry name" value="CARBOXYLESTERASE"/>
    <property type="match status" value="1"/>
</dbReference>
<dbReference type="Gene3D" id="3.40.50.1820">
    <property type="entry name" value="alpha/beta hydrolase"/>
    <property type="match status" value="1"/>
</dbReference>
<dbReference type="InterPro" id="IPR050309">
    <property type="entry name" value="Type-B_Carboxylest/Lipase"/>
</dbReference>
<proteinExistence type="inferred from homology"/>
<keyword evidence="5" id="KW-0325">Glycoprotein</keyword>
<dbReference type="GO" id="GO:0052689">
    <property type="term" value="F:carboxylic ester hydrolase activity"/>
    <property type="evidence" value="ECO:0007669"/>
    <property type="project" value="UniProtKB-KW"/>
</dbReference>
<protein>
    <recommendedName>
        <fullName evidence="6">Carboxylic ester hydrolase</fullName>
        <ecNumber evidence="6">3.1.1.-</ecNumber>
    </recommendedName>
</protein>
<dbReference type="EC" id="3.1.1.-" evidence="6"/>
<feature type="signal peptide" evidence="6">
    <location>
        <begin position="1"/>
        <end position="19"/>
    </location>
</feature>
<keyword evidence="6" id="KW-0732">Signal</keyword>
<keyword evidence="3 6" id="KW-0378">Hydrolase</keyword>
<comment type="similarity">
    <text evidence="1 6">Belongs to the type-B carboxylesterase/lipase family.</text>
</comment>